<dbReference type="Proteomes" id="UP001370758">
    <property type="component" value="Unassembled WGS sequence"/>
</dbReference>
<protein>
    <submittedName>
        <fullName evidence="3">Uncharacterized protein</fullName>
    </submittedName>
</protein>
<dbReference type="EMBL" id="JAVHJL010000007">
    <property type="protein sequence ID" value="KAK6500097.1"/>
    <property type="molecule type" value="Genomic_DNA"/>
</dbReference>
<dbReference type="AlphaFoldDB" id="A0AAV9W6S5"/>
<feature type="compositionally biased region" description="Pro residues" evidence="1">
    <location>
        <begin position="385"/>
        <end position="396"/>
    </location>
</feature>
<accession>A0AAV9W6S5</accession>
<name>A0AAV9W6S5_9PEZI</name>
<proteinExistence type="predicted"/>
<feature type="region of interest" description="Disordered" evidence="1">
    <location>
        <begin position="376"/>
        <end position="396"/>
    </location>
</feature>
<feature type="signal peptide" evidence="2">
    <location>
        <begin position="1"/>
        <end position="18"/>
    </location>
</feature>
<sequence>MHLIVLLGGLLPLALIAAEPFSRSFLVPVTAPIMPAFRPNPKLSTYINGKYTLDDPSIYRIKIDIRLPARLSPNVDIATGIAAILRDNVPEVLRQFNYTPAEMSPVVDKLATGLPDVLLSALAPNHPVQKRDLVVRNGFLDFLAGLGCPLERSLQAYLGVAAYFEDNNSNPKRTTSDLDYFLTVLHGSISKDAPVNVYYNANFPGGFQNADGTTIGKNVYLRLSGTGDAAVDPNFVYIARLLQHELQHSEQYRAQNWDLGAFGIRYLYNFCMAGFSYEDNQMEVDAFAAESAGAAMRDPVGLRFFRVWRHPDFSLAKTLSQPVERQYRPAPGVPGASEMLFVNGVLQTLPFAPAGDTTDRGVCFRTFTRDEILTRGFDNCTPRPQTSPPAPSAFRD</sequence>
<comment type="caution">
    <text evidence="3">The sequence shown here is derived from an EMBL/GenBank/DDBJ whole genome shotgun (WGS) entry which is preliminary data.</text>
</comment>
<evidence type="ECO:0000313" key="3">
    <source>
        <dbReference type="EMBL" id="KAK6500097.1"/>
    </source>
</evidence>
<evidence type="ECO:0000313" key="4">
    <source>
        <dbReference type="Proteomes" id="UP001370758"/>
    </source>
</evidence>
<gene>
    <name evidence="3" type="ORF">TWF481_010454</name>
</gene>
<evidence type="ECO:0000256" key="2">
    <source>
        <dbReference type="SAM" id="SignalP"/>
    </source>
</evidence>
<keyword evidence="4" id="KW-1185">Reference proteome</keyword>
<feature type="chain" id="PRO_5043720953" evidence="2">
    <location>
        <begin position="19"/>
        <end position="396"/>
    </location>
</feature>
<evidence type="ECO:0000256" key="1">
    <source>
        <dbReference type="SAM" id="MobiDB-lite"/>
    </source>
</evidence>
<keyword evidence="2" id="KW-0732">Signal</keyword>
<reference evidence="3 4" key="1">
    <citation type="submission" date="2023-08" db="EMBL/GenBank/DDBJ databases">
        <authorList>
            <person name="Palmer J.M."/>
        </authorList>
    </citation>
    <scope>NUCLEOTIDE SEQUENCE [LARGE SCALE GENOMIC DNA]</scope>
    <source>
        <strain evidence="3 4">TWF481</strain>
    </source>
</reference>
<organism evidence="3 4">
    <name type="scientific">Arthrobotrys musiformis</name>
    <dbReference type="NCBI Taxonomy" id="47236"/>
    <lineage>
        <taxon>Eukaryota</taxon>
        <taxon>Fungi</taxon>
        <taxon>Dikarya</taxon>
        <taxon>Ascomycota</taxon>
        <taxon>Pezizomycotina</taxon>
        <taxon>Orbiliomycetes</taxon>
        <taxon>Orbiliales</taxon>
        <taxon>Orbiliaceae</taxon>
        <taxon>Arthrobotrys</taxon>
    </lineage>
</organism>